<gene>
    <name evidence="2" type="ORF">ACFQE9_07060</name>
</gene>
<reference evidence="2 3" key="1">
    <citation type="journal article" date="2019" name="Int. J. Syst. Evol. Microbiol.">
        <title>The Global Catalogue of Microorganisms (GCM) 10K type strain sequencing project: providing services to taxonomists for standard genome sequencing and annotation.</title>
        <authorList>
            <consortium name="The Broad Institute Genomics Platform"/>
            <consortium name="The Broad Institute Genome Sequencing Center for Infectious Disease"/>
            <person name="Wu L."/>
            <person name="Ma J."/>
        </authorList>
    </citation>
    <scope>NUCLEOTIDE SEQUENCE [LARGE SCALE GENOMIC DNA]</scope>
    <source>
        <strain evidence="2 3">SKJ47</strain>
    </source>
</reference>
<organism evidence="2 3">
    <name type="scientific">Halopenitus salinus</name>
    <dbReference type="NCBI Taxonomy" id="1198295"/>
    <lineage>
        <taxon>Archaea</taxon>
        <taxon>Methanobacteriati</taxon>
        <taxon>Methanobacteriota</taxon>
        <taxon>Stenosarchaea group</taxon>
        <taxon>Halobacteria</taxon>
        <taxon>Halobacteriales</taxon>
        <taxon>Haloferacaceae</taxon>
        <taxon>Halopenitus</taxon>
    </lineage>
</organism>
<dbReference type="EMBL" id="JBHSXL010000006">
    <property type="protein sequence ID" value="MFC6892369.1"/>
    <property type="molecule type" value="Genomic_DNA"/>
</dbReference>
<evidence type="ECO:0000313" key="2">
    <source>
        <dbReference type="EMBL" id="MFC6892369.1"/>
    </source>
</evidence>
<dbReference type="AlphaFoldDB" id="A0ABD5UWZ7"/>
<dbReference type="InterPro" id="IPR055974">
    <property type="entry name" value="DUF7552"/>
</dbReference>
<comment type="caution">
    <text evidence="2">The sequence shown here is derived from an EMBL/GenBank/DDBJ whole genome shotgun (WGS) entry which is preliminary data.</text>
</comment>
<dbReference type="Proteomes" id="UP001596296">
    <property type="component" value="Unassembled WGS sequence"/>
</dbReference>
<accession>A0ABD5UWZ7</accession>
<keyword evidence="3" id="KW-1185">Reference proteome</keyword>
<feature type="domain" description="DUF7552" evidence="1">
    <location>
        <begin position="4"/>
        <end position="78"/>
    </location>
</feature>
<dbReference type="RefSeq" id="WP_379742413.1">
    <property type="nucleotide sequence ID" value="NZ_JBHSVN010000001.1"/>
</dbReference>
<sequence>MQVTLRDVRDRIESLASDVGRYRLVCARTGETPVPVAGLSFESREIARNAAREAERYRSALRRYDDGLAHHDLIVCERSGGDR</sequence>
<evidence type="ECO:0000313" key="3">
    <source>
        <dbReference type="Proteomes" id="UP001596296"/>
    </source>
</evidence>
<proteinExistence type="predicted"/>
<protein>
    <recommendedName>
        <fullName evidence="1">DUF7552 domain-containing protein</fullName>
    </recommendedName>
</protein>
<dbReference type="Pfam" id="PF24422">
    <property type="entry name" value="DUF7552"/>
    <property type="match status" value="1"/>
</dbReference>
<name>A0ABD5UWZ7_9EURY</name>
<evidence type="ECO:0000259" key="1">
    <source>
        <dbReference type="Pfam" id="PF24422"/>
    </source>
</evidence>